<protein>
    <submittedName>
        <fullName evidence="9">ABC transporter permease</fullName>
    </submittedName>
</protein>
<evidence type="ECO:0000256" key="3">
    <source>
        <dbReference type="ARBA" id="ARBA00022475"/>
    </source>
</evidence>
<dbReference type="PANTHER" id="PTHR43386">
    <property type="entry name" value="OLIGOPEPTIDE TRANSPORT SYSTEM PERMEASE PROTEIN APPC"/>
    <property type="match status" value="1"/>
</dbReference>
<keyword evidence="3" id="KW-1003">Cell membrane</keyword>
<sequence>MTTQSQNKLPEPTPSAWQRFKDSNIGHSFIRDRVAQISFTIFLGYVIMALFAPLIAPFDPYDPNQIDIMNSELPPSWDAENGDEQFWLGTDAQGRDLWSTILYGTRISLTIGICAVLLQATIGIIIGLIAGYRGGRVDSLLMRFADVQLSFSTMMVAIIVLAIFQASFGTELYQELAMTMLILVIGIAEWPQYARTIRASVLAEKKKEYIDAARVMGLGPIRIMFRHILPNTLSPILVISTVQVANAIISEASLSFLGLGMPVSQPSLGSLISSGFEYIFSGAWWITVIPGVILVVLVLVMNMLGDWLRDVLNPKLYKG</sequence>
<proteinExistence type="inferred from homology"/>
<dbReference type="SUPFAM" id="SSF161098">
    <property type="entry name" value="MetI-like"/>
    <property type="match status" value="1"/>
</dbReference>
<dbReference type="Pfam" id="PF12911">
    <property type="entry name" value="OppC_N"/>
    <property type="match status" value="1"/>
</dbReference>
<dbReference type="PROSITE" id="PS50928">
    <property type="entry name" value="ABC_TM1"/>
    <property type="match status" value="1"/>
</dbReference>
<evidence type="ECO:0000256" key="1">
    <source>
        <dbReference type="ARBA" id="ARBA00004651"/>
    </source>
</evidence>
<dbReference type="EMBL" id="MTSM01000025">
    <property type="protein sequence ID" value="OPX54463.1"/>
    <property type="molecule type" value="Genomic_DNA"/>
</dbReference>
<dbReference type="OrthoDB" id="9805884at2"/>
<keyword evidence="4 7" id="KW-0812">Transmembrane</keyword>
<dbReference type="AlphaFoldDB" id="A0A1T4S6E4"/>
<dbReference type="Proteomes" id="UP000191418">
    <property type="component" value="Unassembled WGS sequence"/>
</dbReference>
<dbReference type="Pfam" id="PF00528">
    <property type="entry name" value="BPD_transp_1"/>
    <property type="match status" value="1"/>
</dbReference>
<accession>A0A1T4S6E4</accession>
<keyword evidence="2 7" id="KW-0813">Transport</keyword>
<evidence type="ECO:0000313" key="9">
    <source>
        <dbReference type="EMBL" id="OPX54463.1"/>
    </source>
</evidence>
<feature type="transmembrane region" description="Helical" evidence="7">
    <location>
        <begin position="232"/>
        <end position="258"/>
    </location>
</feature>
<evidence type="ECO:0000256" key="7">
    <source>
        <dbReference type="RuleBase" id="RU363032"/>
    </source>
</evidence>
<feature type="transmembrane region" description="Helical" evidence="7">
    <location>
        <begin position="278"/>
        <end position="300"/>
    </location>
</feature>
<evidence type="ECO:0000256" key="4">
    <source>
        <dbReference type="ARBA" id="ARBA00022692"/>
    </source>
</evidence>
<reference evidence="9 10" key="1">
    <citation type="submission" date="2017-01" db="EMBL/GenBank/DDBJ databases">
        <title>Genome Sequencing of a Marine Spirillum, Oceanospirillum multiglobuliferum ATCC 33336, from Japan.</title>
        <authorList>
            <person name="Carney J.G."/>
            <person name="Trachtenberg A.M."/>
            <person name="Rheaume B.A."/>
            <person name="Linnane J.D."/>
            <person name="Pitts N.L."/>
            <person name="Mykles D.L."/>
            <person name="Maclea K.S."/>
        </authorList>
    </citation>
    <scope>NUCLEOTIDE SEQUENCE [LARGE SCALE GENOMIC DNA]</scope>
    <source>
        <strain evidence="9 10">ATCC 33336</strain>
    </source>
</reference>
<dbReference type="GO" id="GO:0055085">
    <property type="term" value="P:transmembrane transport"/>
    <property type="evidence" value="ECO:0007669"/>
    <property type="project" value="InterPro"/>
</dbReference>
<dbReference type="PANTHER" id="PTHR43386:SF26">
    <property type="entry name" value="ABC TRANSPORTER PERMEASE PROTEIN"/>
    <property type="match status" value="1"/>
</dbReference>
<comment type="similarity">
    <text evidence="7">Belongs to the binding-protein-dependent transport system permease family.</text>
</comment>
<dbReference type="InterPro" id="IPR035906">
    <property type="entry name" value="MetI-like_sf"/>
</dbReference>
<dbReference type="GO" id="GO:0005886">
    <property type="term" value="C:plasma membrane"/>
    <property type="evidence" value="ECO:0007669"/>
    <property type="project" value="UniProtKB-SubCell"/>
</dbReference>
<dbReference type="CDD" id="cd06261">
    <property type="entry name" value="TM_PBP2"/>
    <property type="match status" value="1"/>
</dbReference>
<keyword evidence="5 7" id="KW-1133">Transmembrane helix</keyword>
<dbReference type="Gene3D" id="1.10.3720.10">
    <property type="entry name" value="MetI-like"/>
    <property type="match status" value="1"/>
</dbReference>
<dbReference type="RefSeq" id="WP_078746308.1">
    <property type="nucleotide sequence ID" value="NZ_FUXG01000024.1"/>
</dbReference>
<gene>
    <name evidence="9" type="ORF">BTE48_14195</name>
</gene>
<feature type="transmembrane region" description="Helical" evidence="7">
    <location>
        <begin position="107"/>
        <end position="132"/>
    </location>
</feature>
<evidence type="ECO:0000256" key="2">
    <source>
        <dbReference type="ARBA" id="ARBA00022448"/>
    </source>
</evidence>
<dbReference type="InterPro" id="IPR000515">
    <property type="entry name" value="MetI-like"/>
</dbReference>
<keyword evidence="10" id="KW-1185">Reference proteome</keyword>
<keyword evidence="6 7" id="KW-0472">Membrane</keyword>
<organism evidence="9 10">
    <name type="scientific">Oceanospirillum multiglobuliferum</name>
    <dbReference type="NCBI Taxonomy" id="64969"/>
    <lineage>
        <taxon>Bacteria</taxon>
        <taxon>Pseudomonadati</taxon>
        <taxon>Pseudomonadota</taxon>
        <taxon>Gammaproteobacteria</taxon>
        <taxon>Oceanospirillales</taxon>
        <taxon>Oceanospirillaceae</taxon>
        <taxon>Oceanospirillum</taxon>
    </lineage>
</organism>
<feature type="domain" description="ABC transmembrane type-1" evidence="8">
    <location>
        <begin position="105"/>
        <end position="305"/>
    </location>
</feature>
<name>A0A1T4S6E4_9GAMM</name>
<feature type="transmembrane region" description="Helical" evidence="7">
    <location>
        <begin position="144"/>
        <end position="166"/>
    </location>
</feature>
<evidence type="ECO:0000313" key="10">
    <source>
        <dbReference type="Proteomes" id="UP000191418"/>
    </source>
</evidence>
<feature type="transmembrane region" description="Helical" evidence="7">
    <location>
        <begin position="37"/>
        <end position="56"/>
    </location>
</feature>
<dbReference type="STRING" id="64969.SAMN02745127_02776"/>
<dbReference type="InterPro" id="IPR050366">
    <property type="entry name" value="BP-dependent_transpt_permease"/>
</dbReference>
<comment type="caution">
    <text evidence="9">The sequence shown here is derived from an EMBL/GenBank/DDBJ whole genome shotgun (WGS) entry which is preliminary data.</text>
</comment>
<evidence type="ECO:0000259" key="8">
    <source>
        <dbReference type="PROSITE" id="PS50928"/>
    </source>
</evidence>
<comment type="subcellular location">
    <subcellularLocation>
        <location evidence="1 7">Cell membrane</location>
        <topology evidence="1 7">Multi-pass membrane protein</topology>
    </subcellularLocation>
</comment>
<feature type="transmembrane region" description="Helical" evidence="7">
    <location>
        <begin position="172"/>
        <end position="190"/>
    </location>
</feature>
<evidence type="ECO:0000256" key="5">
    <source>
        <dbReference type="ARBA" id="ARBA00022989"/>
    </source>
</evidence>
<dbReference type="InterPro" id="IPR025966">
    <property type="entry name" value="OppC_N"/>
</dbReference>
<evidence type="ECO:0000256" key="6">
    <source>
        <dbReference type="ARBA" id="ARBA00023136"/>
    </source>
</evidence>